<proteinExistence type="predicted"/>
<dbReference type="InterPro" id="IPR001509">
    <property type="entry name" value="Epimerase_deHydtase"/>
</dbReference>
<keyword evidence="5" id="KW-1185">Reference proteome</keyword>
<dbReference type="AlphaFoldDB" id="A0A6I4YBJ7"/>
<dbReference type="EMBL" id="WVHK01000008">
    <property type="protein sequence ID" value="MXV18792.1"/>
    <property type="molecule type" value="Genomic_DNA"/>
</dbReference>
<feature type="region of interest" description="Disordered" evidence="1">
    <location>
        <begin position="341"/>
        <end position="388"/>
    </location>
</feature>
<comment type="caution">
    <text evidence="4">The sequence shown here is derived from an EMBL/GenBank/DDBJ whole genome shotgun (WGS) entry which is preliminary data.</text>
</comment>
<dbReference type="PANTHER" id="PTHR11092">
    <property type="entry name" value="SUGAR NUCLEOTIDE EPIMERASE RELATED"/>
    <property type="match status" value="1"/>
</dbReference>
<feature type="compositionally biased region" description="Basic and acidic residues" evidence="1">
    <location>
        <begin position="366"/>
        <end position="380"/>
    </location>
</feature>
<evidence type="ECO:0000259" key="2">
    <source>
        <dbReference type="Pfam" id="PF01370"/>
    </source>
</evidence>
<dbReference type="Gene3D" id="3.40.50.720">
    <property type="entry name" value="NAD(P)-binding Rossmann-like Domain"/>
    <property type="match status" value="1"/>
</dbReference>
<dbReference type="InterPro" id="IPR036291">
    <property type="entry name" value="NAD(P)-bd_dom_sf"/>
</dbReference>
<reference evidence="4 5" key="1">
    <citation type="submission" date="2019-11" db="EMBL/GenBank/DDBJ databases">
        <title>Genome sequence of Deinococcus xianganensis Y35, AI-2 producing algicidal bacterium, isolated from lake water.</title>
        <authorList>
            <person name="Li Y."/>
        </authorList>
    </citation>
    <scope>NUCLEOTIDE SEQUENCE [LARGE SCALE GENOMIC DNA]</scope>
    <source>
        <strain evidence="4 5">Y35</strain>
    </source>
</reference>
<evidence type="ECO:0000313" key="4">
    <source>
        <dbReference type="EMBL" id="MXV18792.1"/>
    </source>
</evidence>
<accession>A0A6I4YBJ7</accession>
<name>A0A6I4YBJ7_9DEIO</name>
<organism evidence="4 5">
    <name type="scientific">Deinococcus xianganensis</name>
    <dbReference type="NCBI Taxonomy" id="1507289"/>
    <lineage>
        <taxon>Bacteria</taxon>
        <taxon>Thermotogati</taxon>
        <taxon>Deinococcota</taxon>
        <taxon>Deinococci</taxon>
        <taxon>Deinococcales</taxon>
        <taxon>Deinococcaceae</taxon>
        <taxon>Deinococcus</taxon>
    </lineage>
</organism>
<feature type="domain" description="DUF1731" evidence="3">
    <location>
        <begin position="273"/>
        <end position="306"/>
    </location>
</feature>
<evidence type="ECO:0000313" key="5">
    <source>
        <dbReference type="Proteomes" id="UP000430519"/>
    </source>
</evidence>
<sequence length="388" mass="41632">MTQRLVVAGGSGFLGRAVARHFTALGWEVVILSRSRPAAPTPGRWVAWDALRQGEWVRELDGAAALLNLAGRTVNCRYSAANMLEIYTSRLDSTRALGCAMVSVDRPPRVWLNSSTATIYRDARDRPQDERTGELGTGFSVDVARRWEAALMEEELPHTRRVALRTAMVYGLGAGGIMETTDRVVRLGAAGAMAGGGQMVSWIHERDFCRAAQFLIDLAPGSALEGPVNVTAPQPLPNAAFLRAYRDAWGVPFGVPSTAALIGLGAAVMDSEAELLLKSRWVVPSRLLDAGFTFEHPAWPQAIRNLVAQARREGHAGHSPARAVFTSPAGATFRSLSAARAYGGGRRQPARGSPCPACARHPRRRGPPERRGGRGAHDVHAAVAGTGR</sequence>
<dbReference type="PANTHER" id="PTHR11092:SF0">
    <property type="entry name" value="EPIMERASE FAMILY PROTEIN SDR39U1"/>
    <property type="match status" value="1"/>
</dbReference>
<dbReference type="Pfam" id="PF08338">
    <property type="entry name" value="DUF1731"/>
    <property type="match status" value="1"/>
</dbReference>
<dbReference type="Pfam" id="PF01370">
    <property type="entry name" value="Epimerase"/>
    <property type="match status" value="1"/>
</dbReference>
<dbReference type="Proteomes" id="UP000430519">
    <property type="component" value="Unassembled WGS sequence"/>
</dbReference>
<feature type="domain" description="NAD-dependent epimerase/dehydratase" evidence="2">
    <location>
        <begin position="6"/>
        <end position="217"/>
    </location>
</feature>
<protein>
    <submittedName>
        <fullName evidence="4">DUF1731 domain-containing protein</fullName>
    </submittedName>
</protein>
<gene>
    <name evidence="4" type="ORF">GLX28_03955</name>
</gene>
<evidence type="ECO:0000259" key="3">
    <source>
        <dbReference type="Pfam" id="PF08338"/>
    </source>
</evidence>
<dbReference type="InterPro" id="IPR013549">
    <property type="entry name" value="DUF1731"/>
</dbReference>
<dbReference type="RefSeq" id="WP_160976931.1">
    <property type="nucleotide sequence ID" value="NZ_WVHK01000008.1"/>
</dbReference>
<evidence type="ECO:0000256" key="1">
    <source>
        <dbReference type="SAM" id="MobiDB-lite"/>
    </source>
</evidence>
<dbReference type="SUPFAM" id="SSF51735">
    <property type="entry name" value="NAD(P)-binding Rossmann-fold domains"/>
    <property type="match status" value="1"/>
</dbReference>